<dbReference type="Gene3D" id="3.30.950.10">
    <property type="entry name" value="Methyltransferase, Cobalt-precorrin-4 Transmethylase, Domain 2"/>
    <property type="match status" value="1"/>
</dbReference>
<dbReference type="Pfam" id="PF00590">
    <property type="entry name" value="TP_methylase"/>
    <property type="match status" value="1"/>
</dbReference>
<organism evidence="7 8">
    <name type="scientific">Methanomethylophilus alvi</name>
    <dbReference type="NCBI Taxonomy" id="1291540"/>
    <lineage>
        <taxon>Archaea</taxon>
        <taxon>Methanobacteriati</taxon>
        <taxon>Thermoplasmatota</taxon>
        <taxon>Thermoplasmata</taxon>
        <taxon>Methanomassiliicoccales</taxon>
        <taxon>Methanomethylophilaceae</taxon>
        <taxon>Methanomethylophilus</taxon>
    </lineage>
</organism>
<evidence type="ECO:0000256" key="5">
    <source>
        <dbReference type="ARBA" id="ARBA00022691"/>
    </source>
</evidence>
<keyword evidence="5" id="KW-0949">S-adenosyl-L-methionine</keyword>
<dbReference type="InterPro" id="IPR000878">
    <property type="entry name" value="4pyrrol_Mease"/>
</dbReference>
<sequence>MTQNVLVFAGTTEGGEIADLLARSGVKVHACVATEYGRTSVKEHANVEVSSRPLSPEEMRALMKEYPVVVDATHPYATSISGHVKEACADTGAEYIRLVRPASECYEGMKVVDTVDEAVEYLKGTEGNILATTGSKELAKYTAIPGYRERVFARVLSLAKVVEACAELGFEGRNLFAMQGPFCEEVDYGMLVQTGARYLVTKDSGVPGGFDEKVRAARRAGAEIVLVGRPAEQPGTDFDGTVEILSDRLGIGLERRKRTLSIVGTGVGPGTGLTSAGAAAVRASDLVVGAERMLQVPEAEGKASLCEYAPDKIFDYLAHHPEYRRVSLLVSGDVGFYSATRSVLAKTDPSEYDVELHCGISSVQYLCARAGIPWQDVKLVSAHGKMANIVGEARRNGAVFALLNGRTGVTEMCQQLIDYNMDVTVAVGCDLGYPEEKYFYGTPAEVMGSDLGNLCAALVFNPRPDTRCPISIPDSEFLRGDAPMTKSEIRALSVAKMKLSEDSIVYDVGAGTGSVTVEMALVAVEGTVYAVEKEEAAADLIDRNRRKFGTPNVEIIRGKAPDALADLPAPTNVFIGGSSGNLREIVDAVLAKNPRCRIVVNSVTLETISEVLALPSSCKVEQEEIVCINASNSRRLGRYNLMTAQNPVYIAVFRGTGE</sequence>
<dbReference type="InterPro" id="IPR014776">
    <property type="entry name" value="4pyrrole_Mease_sub2"/>
</dbReference>
<dbReference type="PANTHER" id="PTHR43182:SF1">
    <property type="entry name" value="COBALT-PRECORRIN-7 C(5)-METHYLTRANSFERASE"/>
    <property type="match status" value="1"/>
</dbReference>
<dbReference type="InterPro" id="IPR003723">
    <property type="entry name" value="Precorrin-6x_reduct"/>
</dbReference>
<evidence type="ECO:0000256" key="1">
    <source>
        <dbReference type="ARBA" id="ARBA00004953"/>
    </source>
</evidence>
<dbReference type="Gene3D" id="3.40.50.150">
    <property type="entry name" value="Vaccinia Virus protein VP39"/>
    <property type="match status" value="1"/>
</dbReference>
<proteinExistence type="predicted"/>
<dbReference type="AlphaFoldDB" id="A0A3G3IHQ6"/>
<dbReference type="GO" id="GO:0008276">
    <property type="term" value="F:protein methyltransferase activity"/>
    <property type="evidence" value="ECO:0007669"/>
    <property type="project" value="InterPro"/>
</dbReference>
<dbReference type="InterPro" id="IPR012818">
    <property type="entry name" value="CbiE"/>
</dbReference>
<evidence type="ECO:0000259" key="6">
    <source>
        <dbReference type="Pfam" id="PF00590"/>
    </source>
</evidence>
<dbReference type="GO" id="GO:0009236">
    <property type="term" value="P:cobalamin biosynthetic process"/>
    <property type="evidence" value="ECO:0007669"/>
    <property type="project" value="UniProtKB-UniPathway"/>
</dbReference>
<dbReference type="OMA" id="MQGPFCE"/>
<dbReference type="NCBIfam" id="TIGR02467">
    <property type="entry name" value="CbiE"/>
    <property type="match status" value="1"/>
</dbReference>
<dbReference type="PANTHER" id="PTHR43182">
    <property type="entry name" value="COBALT-PRECORRIN-6B C(15)-METHYLTRANSFERASE (DECARBOXYLATING)"/>
    <property type="match status" value="1"/>
</dbReference>
<dbReference type="CDD" id="cd02440">
    <property type="entry name" value="AdoMet_MTases"/>
    <property type="match status" value="1"/>
</dbReference>
<dbReference type="PROSITE" id="PS51014">
    <property type="entry name" value="COBK_CBIJ"/>
    <property type="match status" value="1"/>
</dbReference>
<dbReference type="InterPro" id="IPR014008">
    <property type="entry name" value="Cbl_synth_MTase_CbiT"/>
</dbReference>
<dbReference type="Proteomes" id="UP000273278">
    <property type="component" value="Chromosome"/>
</dbReference>
<evidence type="ECO:0000313" key="8">
    <source>
        <dbReference type="Proteomes" id="UP000273278"/>
    </source>
</evidence>
<dbReference type="NCBIfam" id="TIGR00715">
    <property type="entry name" value="precor6x_red"/>
    <property type="match status" value="1"/>
</dbReference>
<comment type="pathway">
    <text evidence="1">Cofactor biosynthesis; adenosylcobalamin biosynthesis.</text>
</comment>
<dbReference type="NCBIfam" id="TIGR02469">
    <property type="entry name" value="CbiT"/>
    <property type="match status" value="1"/>
</dbReference>
<name>A0A3G3IHQ6_9ARCH</name>
<reference evidence="7 8" key="1">
    <citation type="submission" date="2016-10" db="EMBL/GenBank/DDBJ databases">
        <title>Complete genome of the TMA-utilizing, human hosted archaeon Methanomethylophilus alvus Gen. nov, sp. nov., strain Mx-05, derived from a pure culture.</title>
        <authorList>
            <person name="Brugere J.-F."/>
            <person name="Ben Hania W."/>
            <person name="Chaudhary P.P."/>
            <person name="Gaci N."/>
            <person name="Borrel G."/>
            <person name="Cao Van Tuat L."/>
            <person name="Fardeau M.-L."/>
            <person name="Harris H.M.B."/>
            <person name="O'Toole P.W."/>
            <person name="Ollivier B."/>
        </authorList>
    </citation>
    <scope>NUCLEOTIDE SEQUENCE [LARGE SCALE GENOMIC DNA]</scope>
    <source>
        <strain evidence="7 8">Mx-05</strain>
    </source>
</reference>
<feature type="domain" description="Tetrapyrrole methylase" evidence="6">
    <location>
        <begin position="260"/>
        <end position="444"/>
    </location>
</feature>
<dbReference type="InterPro" id="IPR014777">
    <property type="entry name" value="4pyrrole_Mease_sub1"/>
</dbReference>
<gene>
    <name evidence="7" type="ORF">BKD89_06225</name>
</gene>
<dbReference type="InterPro" id="IPR029063">
    <property type="entry name" value="SAM-dependent_MTases_sf"/>
</dbReference>
<dbReference type="InterPro" id="IPR050714">
    <property type="entry name" value="Cobalamin_biosynth_MTase"/>
</dbReference>
<dbReference type="InterPro" id="IPR035996">
    <property type="entry name" value="4pyrrol_Methylase_sf"/>
</dbReference>
<dbReference type="UniPathway" id="UPA00148"/>
<dbReference type="Gene3D" id="3.40.1010.10">
    <property type="entry name" value="Cobalt-precorrin-4 Transmethylase, Domain 1"/>
    <property type="match status" value="1"/>
</dbReference>
<dbReference type="GO" id="GO:0032259">
    <property type="term" value="P:methylation"/>
    <property type="evidence" value="ECO:0007669"/>
    <property type="project" value="UniProtKB-KW"/>
</dbReference>
<keyword evidence="2" id="KW-0169">Cobalamin biosynthesis</keyword>
<accession>A0A3G3IHQ6</accession>
<dbReference type="EMBL" id="CP017686">
    <property type="protein sequence ID" value="AYQ55393.1"/>
    <property type="molecule type" value="Genomic_DNA"/>
</dbReference>
<evidence type="ECO:0000256" key="2">
    <source>
        <dbReference type="ARBA" id="ARBA00022573"/>
    </source>
</evidence>
<evidence type="ECO:0000256" key="4">
    <source>
        <dbReference type="ARBA" id="ARBA00022679"/>
    </source>
</evidence>
<keyword evidence="4" id="KW-0808">Transferase</keyword>
<evidence type="ECO:0000256" key="3">
    <source>
        <dbReference type="ARBA" id="ARBA00022603"/>
    </source>
</evidence>
<dbReference type="CDD" id="cd11644">
    <property type="entry name" value="Precorrin-6Y-MT"/>
    <property type="match status" value="1"/>
</dbReference>
<dbReference type="Pfam" id="PF02571">
    <property type="entry name" value="CbiJ"/>
    <property type="match status" value="1"/>
</dbReference>
<dbReference type="RefSeq" id="WP_015505153.1">
    <property type="nucleotide sequence ID" value="NZ_CP017686.1"/>
</dbReference>
<evidence type="ECO:0000313" key="7">
    <source>
        <dbReference type="EMBL" id="AYQ55393.1"/>
    </source>
</evidence>
<dbReference type="SUPFAM" id="SSF53790">
    <property type="entry name" value="Tetrapyrrole methylase"/>
    <property type="match status" value="1"/>
</dbReference>
<dbReference type="GeneID" id="41322042"/>
<keyword evidence="3" id="KW-0489">Methyltransferase</keyword>
<dbReference type="GO" id="GO:0016994">
    <property type="term" value="F:precorrin-6A reductase activity"/>
    <property type="evidence" value="ECO:0007669"/>
    <property type="project" value="InterPro"/>
</dbReference>
<dbReference type="SUPFAM" id="SSF53335">
    <property type="entry name" value="S-adenosyl-L-methionine-dependent methyltransferases"/>
    <property type="match status" value="1"/>
</dbReference>
<protein>
    <submittedName>
        <fullName evidence="7">Precorrin-6X reductase</fullName>
    </submittedName>
</protein>